<accession>A0ABR8RA32</accession>
<sequence>MIDLCKCNETYDLKVEADIGADAIWCKKCYCNFDIEYVPISIKLKAELMEWILKYGKWIDWKNDGIFPSGVELEETHNKEGLILTEKVQKELVGKYKITFSPSTFAREHANKKQ</sequence>
<organism evidence="1 2">
    <name type="scientific">Psychrobacillus faecigallinarum</name>
    <dbReference type="NCBI Taxonomy" id="2762235"/>
    <lineage>
        <taxon>Bacteria</taxon>
        <taxon>Bacillati</taxon>
        <taxon>Bacillota</taxon>
        <taxon>Bacilli</taxon>
        <taxon>Bacillales</taxon>
        <taxon>Bacillaceae</taxon>
        <taxon>Psychrobacillus</taxon>
    </lineage>
</organism>
<dbReference type="RefSeq" id="WP_151109590.1">
    <property type="nucleotide sequence ID" value="NZ_JACSQO010000004.1"/>
</dbReference>
<keyword evidence="2" id="KW-1185">Reference proteome</keyword>
<proteinExistence type="predicted"/>
<gene>
    <name evidence="1" type="ORF">H9650_10970</name>
</gene>
<evidence type="ECO:0000313" key="2">
    <source>
        <dbReference type="Proteomes" id="UP000640786"/>
    </source>
</evidence>
<reference evidence="1 2" key="1">
    <citation type="submission" date="2020-08" db="EMBL/GenBank/DDBJ databases">
        <title>A Genomic Blueprint of the Chicken Gut Microbiome.</title>
        <authorList>
            <person name="Gilroy R."/>
            <person name="Ravi A."/>
            <person name="Getino M."/>
            <person name="Pursley I."/>
            <person name="Horton D.L."/>
            <person name="Alikhan N.-F."/>
            <person name="Baker D."/>
            <person name="Gharbi K."/>
            <person name="Hall N."/>
            <person name="Watson M."/>
            <person name="Adriaenssens E.M."/>
            <person name="Foster-Nyarko E."/>
            <person name="Jarju S."/>
            <person name="Secka A."/>
            <person name="Antonio M."/>
            <person name="Oren A."/>
            <person name="Chaudhuri R."/>
            <person name="La Ragione R.M."/>
            <person name="Hildebrand F."/>
            <person name="Pallen M.J."/>
        </authorList>
    </citation>
    <scope>NUCLEOTIDE SEQUENCE [LARGE SCALE GENOMIC DNA]</scope>
    <source>
        <strain evidence="1 2">Sa2BUA9</strain>
    </source>
</reference>
<protein>
    <submittedName>
        <fullName evidence="1">Uncharacterized protein</fullName>
    </submittedName>
</protein>
<dbReference type="EMBL" id="JACSQO010000004">
    <property type="protein sequence ID" value="MBD7944638.1"/>
    <property type="molecule type" value="Genomic_DNA"/>
</dbReference>
<name>A0ABR8RA32_9BACI</name>
<dbReference type="Proteomes" id="UP000640786">
    <property type="component" value="Unassembled WGS sequence"/>
</dbReference>
<comment type="caution">
    <text evidence="1">The sequence shown here is derived from an EMBL/GenBank/DDBJ whole genome shotgun (WGS) entry which is preliminary data.</text>
</comment>
<evidence type="ECO:0000313" key="1">
    <source>
        <dbReference type="EMBL" id="MBD7944638.1"/>
    </source>
</evidence>